<feature type="region of interest" description="Disordered" evidence="1">
    <location>
        <begin position="1"/>
        <end position="48"/>
    </location>
</feature>
<organism evidence="2 3">
    <name type="scientific">Streptomyces rubiginosohelvolus</name>
    <dbReference type="NCBI Taxonomy" id="67362"/>
    <lineage>
        <taxon>Bacteria</taxon>
        <taxon>Bacillati</taxon>
        <taxon>Actinomycetota</taxon>
        <taxon>Actinomycetes</taxon>
        <taxon>Kitasatosporales</taxon>
        <taxon>Streptomycetaceae</taxon>
        <taxon>Streptomyces</taxon>
    </lineage>
</organism>
<name>A0ABQ3BHM5_9ACTN</name>
<feature type="compositionally biased region" description="Polar residues" evidence="1">
    <location>
        <begin position="67"/>
        <end position="76"/>
    </location>
</feature>
<proteinExistence type="predicted"/>
<feature type="region of interest" description="Disordered" evidence="1">
    <location>
        <begin position="110"/>
        <end position="133"/>
    </location>
</feature>
<keyword evidence="3" id="KW-1185">Reference proteome</keyword>
<feature type="region of interest" description="Disordered" evidence="1">
    <location>
        <begin position="64"/>
        <end position="96"/>
    </location>
</feature>
<feature type="compositionally biased region" description="Basic residues" evidence="1">
    <location>
        <begin position="27"/>
        <end position="43"/>
    </location>
</feature>
<evidence type="ECO:0000313" key="2">
    <source>
        <dbReference type="EMBL" id="GGZ45656.1"/>
    </source>
</evidence>
<dbReference type="Proteomes" id="UP000624183">
    <property type="component" value="Unassembled WGS sequence"/>
</dbReference>
<protein>
    <submittedName>
        <fullName evidence="2">Uncharacterized protein</fullName>
    </submittedName>
</protein>
<sequence>MRFELVGQGQRRQRSPAEGSLDASSLRSRRRTRRRRPPHHHPRPGIGRCRAVRYDYMTAEGFEASGFLNSPSNGQCLNLPGAGEDNPQPARSPKNRTDAWATVFTGTDCGGDSFSLRPHTGLPRSGSRSAPSS</sequence>
<comment type="caution">
    <text evidence="2">The sequence shown here is derived from an EMBL/GenBank/DDBJ whole genome shotgun (WGS) entry which is preliminary data.</text>
</comment>
<gene>
    <name evidence="2" type="ORF">GCM10010328_20230</name>
</gene>
<dbReference type="EMBL" id="BMUW01000002">
    <property type="protein sequence ID" value="GGZ45656.1"/>
    <property type="molecule type" value="Genomic_DNA"/>
</dbReference>
<reference evidence="3" key="1">
    <citation type="journal article" date="2019" name="Int. J. Syst. Evol. Microbiol.">
        <title>The Global Catalogue of Microorganisms (GCM) 10K type strain sequencing project: providing services to taxonomists for standard genome sequencing and annotation.</title>
        <authorList>
            <consortium name="The Broad Institute Genomics Platform"/>
            <consortium name="The Broad Institute Genome Sequencing Center for Infectious Disease"/>
            <person name="Wu L."/>
            <person name="Ma J."/>
        </authorList>
    </citation>
    <scope>NUCLEOTIDE SEQUENCE [LARGE SCALE GENOMIC DNA]</scope>
    <source>
        <strain evidence="3">JCM 4602</strain>
    </source>
</reference>
<evidence type="ECO:0000313" key="3">
    <source>
        <dbReference type="Proteomes" id="UP000624183"/>
    </source>
</evidence>
<accession>A0ABQ3BHM5</accession>
<evidence type="ECO:0000256" key="1">
    <source>
        <dbReference type="SAM" id="MobiDB-lite"/>
    </source>
</evidence>